<sequence length="217" mass="24172">MPLPIVKPSVGKETSTSDSSAPANTLLPKTMEIKTGDLIGLEFKPEKLRKHHEHVISSLFDDQSHQCRTCGQRFKLEEELSLHTMCPGSRESETIYAGIAPKRWYPSKNVYIDGSHEMENSTEVSAAFDADLGSAEEVCEFMVPEDESQIICALCGEPFDDIYSIERGEWMYKDAVFLDLPKGEGSCRISVEGKKEHVPIVHARCMPTSSNDGMEVD</sequence>
<dbReference type="GO" id="GO:0003729">
    <property type="term" value="F:mRNA binding"/>
    <property type="evidence" value="ECO:0007669"/>
    <property type="project" value="InterPro"/>
</dbReference>
<dbReference type="Pfam" id="PF23228">
    <property type="entry name" value="zf_PCFS4"/>
    <property type="match status" value="1"/>
</dbReference>
<dbReference type="PANTHER" id="PTHR15921:SF3">
    <property type="entry name" value="PRE-MRNA CLEAVAGE COMPLEX 2 PROTEIN PCF11"/>
    <property type="match status" value="1"/>
</dbReference>
<feature type="compositionally biased region" description="Polar residues" evidence="1">
    <location>
        <begin position="12"/>
        <end position="23"/>
    </location>
</feature>
<reference evidence="3" key="2">
    <citation type="journal article" date="2015" name="Data Brief">
        <title>Shoot transcriptome of the giant reed, Arundo donax.</title>
        <authorList>
            <person name="Barrero R.A."/>
            <person name="Guerrero F.D."/>
            <person name="Moolhuijzen P."/>
            <person name="Goolsby J.A."/>
            <person name="Tidwell J."/>
            <person name="Bellgard S.E."/>
            <person name="Bellgard M.I."/>
        </authorList>
    </citation>
    <scope>NUCLEOTIDE SEQUENCE</scope>
    <source>
        <tissue evidence="3">Shoot tissue taken approximately 20 cm above the soil surface</tissue>
    </source>
</reference>
<name>A0A0A9FL37_ARUDO</name>
<reference evidence="3" key="1">
    <citation type="submission" date="2014-09" db="EMBL/GenBank/DDBJ databases">
        <authorList>
            <person name="Magalhaes I.L.F."/>
            <person name="Oliveira U."/>
            <person name="Santos F.R."/>
            <person name="Vidigal T.H.D.A."/>
            <person name="Brescovit A.D."/>
            <person name="Santos A.J."/>
        </authorList>
    </citation>
    <scope>NUCLEOTIDE SEQUENCE</scope>
    <source>
        <tissue evidence="3">Shoot tissue taken approximately 20 cm above the soil surface</tissue>
    </source>
</reference>
<evidence type="ECO:0000259" key="2">
    <source>
        <dbReference type="Pfam" id="PF23228"/>
    </source>
</evidence>
<dbReference type="PANTHER" id="PTHR15921">
    <property type="entry name" value="PRE-MRNA CLEAVAGE COMPLEX II"/>
    <property type="match status" value="1"/>
</dbReference>
<proteinExistence type="predicted"/>
<dbReference type="AlphaFoldDB" id="A0A0A9FL37"/>
<dbReference type="GO" id="GO:0005849">
    <property type="term" value="C:mRNA cleavage factor complex"/>
    <property type="evidence" value="ECO:0007669"/>
    <property type="project" value="TreeGrafter"/>
</dbReference>
<accession>A0A0A9FL37</accession>
<dbReference type="InterPro" id="IPR045154">
    <property type="entry name" value="PCF11-like"/>
</dbReference>
<dbReference type="GO" id="GO:0005737">
    <property type="term" value="C:cytoplasm"/>
    <property type="evidence" value="ECO:0007669"/>
    <property type="project" value="TreeGrafter"/>
</dbReference>
<evidence type="ECO:0000313" key="3">
    <source>
        <dbReference type="EMBL" id="JAE08993.1"/>
    </source>
</evidence>
<dbReference type="EMBL" id="GBRH01188903">
    <property type="protein sequence ID" value="JAE08993.1"/>
    <property type="molecule type" value="Transcribed_RNA"/>
</dbReference>
<feature type="domain" description="PCFS4-like zinc finger" evidence="2">
    <location>
        <begin position="138"/>
        <end position="207"/>
    </location>
</feature>
<dbReference type="GO" id="GO:0000993">
    <property type="term" value="F:RNA polymerase II complex binding"/>
    <property type="evidence" value="ECO:0007669"/>
    <property type="project" value="InterPro"/>
</dbReference>
<dbReference type="GO" id="GO:0031124">
    <property type="term" value="P:mRNA 3'-end processing"/>
    <property type="evidence" value="ECO:0007669"/>
    <property type="project" value="InterPro"/>
</dbReference>
<organism evidence="3">
    <name type="scientific">Arundo donax</name>
    <name type="common">Giant reed</name>
    <name type="synonym">Donax arundinaceus</name>
    <dbReference type="NCBI Taxonomy" id="35708"/>
    <lineage>
        <taxon>Eukaryota</taxon>
        <taxon>Viridiplantae</taxon>
        <taxon>Streptophyta</taxon>
        <taxon>Embryophyta</taxon>
        <taxon>Tracheophyta</taxon>
        <taxon>Spermatophyta</taxon>
        <taxon>Magnoliopsida</taxon>
        <taxon>Liliopsida</taxon>
        <taxon>Poales</taxon>
        <taxon>Poaceae</taxon>
        <taxon>PACMAD clade</taxon>
        <taxon>Arundinoideae</taxon>
        <taxon>Arundineae</taxon>
        <taxon>Arundo</taxon>
    </lineage>
</organism>
<dbReference type="GO" id="GO:0006369">
    <property type="term" value="P:termination of RNA polymerase II transcription"/>
    <property type="evidence" value="ECO:0007669"/>
    <property type="project" value="InterPro"/>
</dbReference>
<dbReference type="InterPro" id="IPR057242">
    <property type="entry name" value="PCFS4-like"/>
</dbReference>
<evidence type="ECO:0000256" key="1">
    <source>
        <dbReference type="SAM" id="MobiDB-lite"/>
    </source>
</evidence>
<feature type="region of interest" description="Disordered" evidence="1">
    <location>
        <begin position="1"/>
        <end position="24"/>
    </location>
</feature>
<protein>
    <recommendedName>
        <fullName evidence="2">PCFS4-like zinc finger domain-containing protein</fullName>
    </recommendedName>
</protein>